<proteinExistence type="predicted"/>
<feature type="compositionally biased region" description="Pro residues" evidence="1">
    <location>
        <begin position="38"/>
        <end position="49"/>
    </location>
</feature>
<evidence type="ECO:0000313" key="2">
    <source>
        <dbReference type="EMBL" id="PHQ49152.1"/>
    </source>
</evidence>
<evidence type="ECO:0000256" key="1">
    <source>
        <dbReference type="SAM" id="MobiDB-lite"/>
    </source>
</evidence>
<dbReference type="EMBL" id="NHZO01000154">
    <property type="protein sequence ID" value="PHQ49152.1"/>
    <property type="molecule type" value="Genomic_DNA"/>
</dbReference>
<gene>
    <name evidence="2" type="ORF">BLA24_24090</name>
</gene>
<feature type="region of interest" description="Disordered" evidence="1">
    <location>
        <begin position="31"/>
        <end position="52"/>
    </location>
</feature>
<protein>
    <recommendedName>
        <fullName evidence="4">Transposase IS4-like domain-containing protein</fullName>
    </recommendedName>
</protein>
<sequence length="65" mass="6765">MHAPSGTPLADIVHAAGARWAIEETFQAAKNEAGLDPLPDPPLPPPRSPTPVTARLTTLVLTGCQ</sequence>
<keyword evidence="3" id="KW-1185">Reference proteome</keyword>
<evidence type="ECO:0008006" key="4">
    <source>
        <dbReference type="Google" id="ProtNLM"/>
    </source>
</evidence>
<comment type="caution">
    <text evidence="2">The sequence shown here is derived from an EMBL/GenBank/DDBJ whole genome shotgun (WGS) entry which is preliminary data.</text>
</comment>
<name>A0A2G1XD54_STRCJ</name>
<evidence type="ECO:0000313" key="3">
    <source>
        <dbReference type="Proteomes" id="UP000222531"/>
    </source>
</evidence>
<dbReference type="Proteomes" id="UP000222531">
    <property type="component" value="Unassembled WGS sequence"/>
</dbReference>
<organism evidence="2 3">
    <name type="scientific">Streptomyces cinnamoneus</name>
    <name type="common">Streptoverticillium cinnamoneum</name>
    <dbReference type="NCBI Taxonomy" id="53446"/>
    <lineage>
        <taxon>Bacteria</taxon>
        <taxon>Bacillati</taxon>
        <taxon>Actinomycetota</taxon>
        <taxon>Actinomycetes</taxon>
        <taxon>Kitasatosporales</taxon>
        <taxon>Streptomycetaceae</taxon>
        <taxon>Streptomyces</taxon>
        <taxon>Streptomyces cinnamoneus group</taxon>
    </lineage>
</organism>
<dbReference type="AlphaFoldDB" id="A0A2G1XD54"/>
<accession>A0A2G1XD54</accession>
<reference evidence="2 3" key="1">
    <citation type="journal article" date="2017" name="Biochemistry">
        <title>Identification of the Biosynthetic Pathway for the Antibiotic Bicyclomycin.</title>
        <authorList>
            <person name="Patteson J."/>
            <person name="Cai W."/>
            <person name="Johnson R.A."/>
            <person name="Santa Maria K."/>
            <person name="Li B."/>
        </authorList>
    </citation>
    <scope>NUCLEOTIDE SEQUENCE [LARGE SCALE GENOMIC DNA]</scope>
    <source>
        <strain evidence="2 3">ATCC 21532</strain>
    </source>
</reference>